<accession>I7C5Y2</accession>
<gene>
    <name evidence="1" type="ordered locus">MHLP_01710</name>
</gene>
<sequence length="167" mass="18017">MVLGAGTLKLIICGAAATGVTGTGILSYQVVKASSGSAGATASDAEETFVAGDNANKKITYEIRIRTGSHQQLTKQFTCPAKAQKNTSMKLKKLGENKLEFECDYQAKPESDQKIKREIEIGGGKVTCQKNESSQYYTPLDCSVDNQKQLSFVDRQRDSEPISLAVT</sequence>
<proteinExistence type="predicted"/>
<dbReference type="STRING" id="1212765.MHLP_01710"/>
<dbReference type="HOGENOM" id="CLU_1592752_0_0_14"/>
<dbReference type="KEGG" id="mhl:MHLP_01710"/>
<keyword evidence="2" id="KW-1185">Reference proteome</keyword>
<dbReference type="Proteomes" id="UP000006502">
    <property type="component" value="Chromosome"/>
</dbReference>
<reference evidence="2" key="2">
    <citation type="submission" date="2012-07" db="EMBL/GenBank/DDBJ databases">
        <title>Complete genome sequence of 'Candidatus Mycoplasma haemolamae'.</title>
        <authorList>
            <person name="Guimaraes A.M.S."/>
            <person name="Toth B."/>
            <person name="Santos A.P."/>
            <person name="Nascimento N.C."/>
            <person name="Sojka J.E."/>
            <person name="Messick J.B."/>
        </authorList>
    </citation>
    <scope>NUCLEOTIDE SEQUENCE [LARGE SCALE GENOMIC DNA]</scope>
    <source>
        <strain evidence="2">Purdue</strain>
    </source>
</reference>
<dbReference type="AlphaFoldDB" id="I7C5Y2"/>
<name>I7C5Y2_MYCHA</name>
<dbReference type="EMBL" id="CP003731">
    <property type="protein sequence ID" value="AFO51922.1"/>
    <property type="molecule type" value="Genomic_DNA"/>
</dbReference>
<protein>
    <submittedName>
        <fullName evidence="1">Uncharacterized protein</fullName>
    </submittedName>
</protein>
<dbReference type="PATRIC" id="fig|1212765.3.peg.382"/>
<organism evidence="1 2">
    <name type="scientific">Mycoplasma haematolamae (strain Purdue)</name>
    <dbReference type="NCBI Taxonomy" id="1212765"/>
    <lineage>
        <taxon>Bacteria</taxon>
        <taxon>Bacillati</taxon>
        <taxon>Mycoplasmatota</taxon>
        <taxon>Mollicutes</taxon>
        <taxon>Mycoplasmataceae</taxon>
        <taxon>Mycoplasma</taxon>
    </lineage>
</organism>
<evidence type="ECO:0000313" key="1">
    <source>
        <dbReference type="EMBL" id="AFO51922.1"/>
    </source>
</evidence>
<reference evidence="1 2" key="1">
    <citation type="journal article" date="2012" name="J. Bacteriol.">
        <title>Genome Sequence of "Candidatus Mycoplasma haemolamae" Strain Purdue, a Red Blood Cell Pathogen of Alpacas (Vicugna pacos) and Llamas (Lama glama).</title>
        <authorList>
            <person name="Guimaraes A.M."/>
            <person name="Toth B."/>
            <person name="Santos A.P."/>
            <person name="do Nascimento N.C."/>
            <person name="Kritchevsky J.E."/>
            <person name="Messick J.B."/>
        </authorList>
    </citation>
    <scope>NUCLEOTIDE SEQUENCE [LARGE SCALE GENOMIC DNA]</scope>
    <source>
        <strain evidence="1 2">Purdue</strain>
    </source>
</reference>
<evidence type="ECO:0000313" key="2">
    <source>
        <dbReference type="Proteomes" id="UP000006502"/>
    </source>
</evidence>